<sequence length="351" mass="39387">MLSRAFHDRKKAAPTKSPKGEEGSTGSTSRSRSFQPEEEEEAFGHMNDLPLTFCSTASFRAVGLREILQSSVQVLGESGLGISEKVVLWDGMFFVAKRFRRVLVRKGEFGRRVERLALASARCEFLVPLRAYLYAKRTKLVLFQYYPMGSLADLLSGERELGHTPLDWNIRLRIIFHVANAIMFIHSISPAKVNQLQMNVHGNIKASNVFIKTDFSACLSDYGFFQLAERPEPPATQTHKKPEIADLAEESTPKCTTPTQSCDMLSFGMMVLDILGGPTAPFHISNIRGRLNDIKEGRVSFFEFHVEEGRDKMQALLVLEIALACTNWSPEARPPINQVLENLRGVLLIIE</sequence>
<gene>
    <name evidence="3" type="ORF">CKAN_02588100</name>
</gene>
<keyword evidence="4" id="KW-1185">Reference proteome</keyword>
<dbReference type="InterPro" id="IPR011009">
    <property type="entry name" value="Kinase-like_dom_sf"/>
</dbReference>
<dbReference type="Gene3D" id="1.10.510.10">
    <property type="entry name" value="Transferase(Phosphotransferase) domain 1"/>
    <property type="match status" value="1"/>
</dbReference>
<evidence type="ECO:0000313" key="3">
    <source>
        <dbReference type="EMBL" id="RWR96491.1"/>
    </source>
</evidence>
<feature type="compositionally biased region" description="Low complexity" evidence="1">
    <location>
        <begin position="24"/>
        <end position="33"/>
    </location>
</feature>
<dbReference type="EMBL" id="QPKB01000012">
    <property type="protein sequence ID" value="RWR96491.1"/>
    <property type="molecule type" value="Genomic_DNA"/>
</dbReference>
<dbReference type="InterPro" id="IPR000719">
    <property type="entry name" value="Prot_kinase_dom"/>
</dbReference>
<name>A0A443Q0D8_9MAGN</name>
<evidence type="ECO:0000313" key="4">
    <source>
        <dbReference type="Proteomes" id="UP000283530"/>
    </source>
</evidence>
<dbReference type="InterPro" id="IPR001245">
    <property type="entry name" value="Ser-Thr/Tyr_kinase_cat_dom"/>
</dbReference>
<dbReference type="GO" id="GO:0005524">
    <property type="term" value="F:ATP binding"/>
    <property type="evidence" value="ECO:0007669"/>
    <property type="project" value="InterPro"/>
</dbReference>
<dbReference type="PANTHER" id="PTHR48007:SF55">
    <property type="entry name" value="PROTEIN KINASE DOMAIN-CONTAINING PROTEIN"/>
    <property type="match status" value="1"/>
</dbReference>
<comment type="caution">
    <text evidence="3">The sequence shown here is derived from an EMBL/GenBank/DDBJ whole genome shotgun (WGS) entry which is preliminary data.</text>
</comment>
<dbReference type="SUPFAM" id="SSF56112">
    <property type="entry name" value="Protein kinase-like (PK-like)"/>
    <property type="match status" value="1"/>
</dbReference>
<evidence type="ECO:0000256" key="1">
    <source>
        <dbReference type="SAM" id="MobiDB-lite"/>
    </source>
</evidence>
<feature type="region of interest" description="Disordered" evidence="1">
    <location>
        <begin position="1"/>
        <end position="39"/>
    </location>
</feature>
<dbReference type="PROSITE" id="PS50011">
    <property type="entry name" value="PROTEIN_KINASE_DOM"/>
    <property type="match status" value="1"/>
</dbReference>
<keyword evidence="3" id="KW-0808">Transferase</keyword>
<evidence type="ECO:0000259" key="2">
    <source>
        <dbReference type="PROSITE" id="PS50011"/>
    </source>
</evidence>
<dbReference type="GO" id="GO:0004672">
    <property type="term" value="F:protein kinase activity"/>
    <property type="evidence" value="ECO:0007669"/>
    <property type="project" value="InterPro"/>
</dbReference>
<dbReference type="Pfam" id="PF07714">
    <property type="entry name" value="PK_Tyr_Ser-Thr"/>
    <property type="match status" value="1"/>
</dbReference>
<dbReference type="PANTHER" id="PTHR48007">
    <property type="entry name" value="LEUCINE-RICH REPEAT RECEPTOR-LIKE PROTEIN KINASE PXC1"/>
    <property type="match status" value="1"/>
</dbReference>
<proteinExistence type="predicted"/>
<feature type="domain" description="Protein kinase" evidence="2">
    <location>
        <begin position="69"/>
        <end position="347"/>
    </location>
</feature>
<organism evidence="3 4">
    <name type="scientific">Cinnamomum micranthum f. kanehirae</name>
    <dbReference type="NCBI Taxonomy" id="337451"/>
    <lineage>
        <taxon>Eukaryota</taxon>
        <taxon>Viridiplantae</taxon>
        <taxon>Streptophyta</taxon>
        <taxon>Embryophyta</taxon>
        <taxon>Tracheophyta</taxon>
        <taxon>Spermatophyta</taxon>
        <taxon>Magnoliopsida</taxon>
        <taxon>Magnoliidae</taxon>
        <taxon>Laurales</taxon>
        <taxon>Lauraceae</taxon>
        <taxon>Cinnamomum</taxon>
    </lineage>
</organism>
<keyword evidence="3" id="KW-0418">Kinase</keyword>
<dbReference type="SMART" id="SM00220">
    <property type="entry name" value="S_TKc"/>
    <property type="match status" value="1"/>
</dbReference>
<dbReference type="Proteomes" id="UP000283530">
    <property type="component" value="Unassembled WGS sequence"/>
</dbReference>
<dbReference type="OrthoDB" id="1890790at2759"/>
<accession>A0A443Q0D8</accession>
<dbReference type="AlphaFoldDB" id="A0A443Q0D8"/>
<reference evidence="3 4" key="1">
    <citation type="journal article" date="2019" name="Nat. Plants">
        <title>Stout camphor tree genome fills gaps in understanding of flowering plant genome evolution.</title>
        <authorList>
            <person name="Chaw S.M."/>
            <person name="Liu Y.C."/>
            <person name="Wu Y.W."/>
            <person name="Wang H.Y."/>
            <person name="Lin C.I."/>
            <person name="Wu C.S."/>
            <person name="Ke H.M."/>
            <person name="Chang L.Y."/>
            <person name="Hsu C.Y."/>
            <person name="Yang H.T."/>
            <person name="Sudianto E."/>
            <person name="Hsu M.H."/>
            <person name="Wu K.P."/>
            <person name="Wang L.N."/>
            <person name="Leebens-Mack J.H."/>
            <person name="Tsai I.J."/>
        </authorList>
    </citation>
    <scope>NUCLEOTIDE SEQUENCE [LARGE SCALE GENOMIC DNA]</scope>
    <source>
        <strain evidence="4">cv. Chaw 1501</strain>
        <tissue evidence="3">Young leaves</tissue>
    </source>
</reference>
<protein>
    <submittedName>
        <fullName evidence="3">Protein kinase domain-containing protein</fullName>
    </submittedName>
</protein>
<dbReference type="InterPro" id="IPR046959">
    <property type="entry name" value="PRK1-6/SRF4-like"/>
</dbReference>